<sequence length="205" mass="22463">MKLALLILTSSAFIVGTEILKRKFSLPTSLTRRVVHIGTAAVAGIAPLFVTKEELIIVSTIFAIVILLGRPFRIFSAVHSVERTSFGEIYLPLGVIVTALIFLPHDLRAFQFGVFIMGISDALAGMVGERFGKHHVQFFGNKKSLEGSLVFFASSSVLTFLFFPIVGYQLVLIPLVLTFAEFSFVYGLDNLILPILGALLVRGLF</sequence>
<proteinExistence type="predicted"/>
<gene>
    <name evidence="2" type="ORF">A3G59_00310</name>
</gene>
<organism evidence="2 3">
    <name type="scientific">Candidatus Taylorbacteria bacterium RIFCSPLOWO2_12_FULL_47_20</name>
    <dbReference type="NCBI Taxonomy" id="1802335"/>
    <lineage>
        <taxon>Bacteria</taxon>
        <taxon>Candidatus Tayloriibacteriota</taxon>
    </lineage>
</organism>
<accession>A0A1G2P8Y8</accession>
<dbReference type="InterPro" id="IPR037997">
    <property type="entry name" value="Dgk1-like"/>
</dbReference>
<dbReference type="STRING" id="1802335.A3G59_00310"/>
<evidence type="ECO:0000313" key="3">
    <source>
        <dbReference type="Proteomes" id="UP000176881"/>
    </source>
</evidence>
<dbReference type="PANTHER" id="PTHR31303">
    <property type="entry name" value="CTP-DEPENDENT DIACYLGLYCEROL KINASE 1"/>
    <property type="match status" value="1"/>
</dbReference>
<protein>
    <recommendedName>
        <fullName evidence="4">Phosphatidate cytidylyltransferase</fullName>
    </recommendedName>
</protein>
<reference evidence="2 3" key="1">
    <citation type="journal article" date="2016" name="Nat. Commun.">
        <title>Thousands of microbial genomes shed light on interconnected biogeochemical processes in an aquifer system.</title>
        <authorList>
            <person name="Anantharaman K."/>
            <person name="Brown C.T."/>
            <person name="Hug L.A."/>
            <person name="Sharon I."/>
            <person name="Castelle C.J."/>
            <person name="Probst A.J."/>
            <person name="Thomas B.C."/>
            <person name="Singh A."/>
            <person name="Wilkins M.J."/>
            <person name="Karaoz U."/>
            <person name="Brodie E.L."/>
            <person name="Williams K.H."/>
            <person name="Hubbard S.S."/>
            <person name="Banfield J.F."/>
        </authorList>
    </citation>
    <scope>NUCLEOTIDE SEQUENCE [LARGE SCALE GENOMIC DNA]</scope>
</reference>
<dbReference type="AlphaFoldDB" id="A0A1G2P8Y8"/>
<feature type="transmembrane region" description="Helical" evidence="1">
    <location>
        <begin position="55"/>
        <end position="72"/>
    </location>
</feature>
<keyword evidence="1" id="KW-0472">Membrane</keyword>
<name>A0A1G2P8Y8_9BACT</name>
<feature type="transmembrane region" description="Helical" evidence="1">
    <location>
        <begin position="149"/>
        <end position="171"/>
    </location>
</feature>
<dbReference type="GO" id="GO:0004143">
    <property type="term" value="F:ATP-dependent diacylglycerol kinase activity"/>
    <property type="evidence" value="ECO:0007669"/>
    <property type="project" value="InterPro"/>
</dbReference>
<evidence type="ECO:0008006" key="4">
    <source>
        <dbReference type="Google" id="ProtNLM"/>
    </source>
</evidence>
<evidence type="ECO:0000313" key="2">
    <source>
        <dbReference type="EMBL" id="OHA44790.1"/>
    </source>
</evidence>
<feature type="transmembrane region" description="Helical" evidence="1">
    <location>
        <begin position="109"/>
        <end position="128"/>
    </location>
</feature>
<feature type="transmembrane region" description="Helical" evidence="1">
    <location>
        <begin position="183"/>
        <end position="201"/>
    </location>
</feature>
<comment type="caution">
    <text evidence="2">The sequence shown here is derived from an EMBL/GenBank/DDBJ whole genome shotgun (WGS) entry which is preliminary data.</text>
</comment>
<evidence type="ECO:0000256" key="1">
    <source>
        <dbReference type="SAM" id="Phobius"/>
    </source>
</evidence>
<dbReference type="PANTHER" id="PTHR31303:SF1">
    <property type="entry name" value="CTP-DEPENDENT DIACYLGLYCEROL KINASE 1"/>
    <property type="match status" value="1"/>
</dbReference>
<feature type="transmembrane region" description="Helical" evidence="1">
    <location>
        <begin position="84"/>
        <end position="103"/>
    </location>
</feature>
<keyword evidence="1" id="KW-1133">Transmembrane helix</keyword>
<dbReference type="Proteomes" id="UP000176881">
    <property type="component" value="Unassembled WGS sequence"/>
</dbReference>
<dbReference type="EMBL" id="MHSN01000018">
    <property type="protein sequence ID" value="OHA44790.1"/>
    <property type="molecule type" value="Genomic_DNA"/>
</dbReference>
<keyword evidence="1" id="KW-0812">Transmembrane</keyword>